<sequence>MRVVSWSPVESKLSPTEQQVSTLTMIPCGHPGLTKHCYACSGLACRSLNVEDRLAQSMQDPTGKDLNYWHDLNANIKAQSGRGTTVLVASADQTCTLHFRSRIMKLFTADRKRWLRRNRALLESDRRARPRRYQVMAKSNMADWNKHGAVVEQRMREDAGQVQTPTDSTLCSCNLGLVAEPCQVGQASREDKTFMALPDFSPSLNTLSHRTNCLKVDWNGRPLDLGDDPHGYLLHPEEVTLASTLRLECATYLTSKRRIFQRRLECLRIGKDFRKTDAQKACNIDVNKASKMWTAFKTVGWLDESFMRQFL</sequence>
<dbReference type="Proteomes" id="UP001163105">
    <property type="component" value="Unassembled WGS sequence"/>
</dbReference>
<dbReference type="InterPro" id="IPR009057">
    <property type="entry name" value="Homeodomain-like_sf"/>
</dbReference>
<reference evidence="2" key="1">
    <citation type="submission" date="2023-01" db="EMBL/GenBank/DDBJ databases">
        <title>The growth and conidiation of Purpureocillium lavendulum are regulated by nitrogen source and histone H3K14 acetylation.</title>
        <authorList>
            <person name="Tang P."/>
            <person name="Han J."/>
            <person name="Zhang C."/>
            <person name="Tang P."/>
            <person name="Qi F."/>
            <person name="Zhang K."/>
            <person name="Liang L."/>
        </authorList>
    </citation>
    <scope>NUCLEOTIDE SEQUENCE</scope>
    <source>
        <strain evidence="2">YMF1.00683</strain>
    </source>
</reference>
<keyword evidence="3" id="KW-1185">Reference proteome</keyword>
<protein>
    <submittedName>
        <fullName evidence="2">SWIRM domain-containing protein</fullName>
    </submittedName>
</protein>
<dbReference type="FunFam" id="1.10.10.10:FF:000087">
    <property type="entry name" value="Transcriptional adapter 2"/>
    <property type="match status" value="1"/>
</dbReference>
<gene>
    <name evidence="2" type="ORF">O9K51_08485</name>
</gene>
<dbReference type="GO" id="GO:0010468">
    <property type="term" value="P:regulation of gene expression"/>
    <property type="evidence" value="ECO:0007669"/>
    <property type="project" value="UniProtKB-ARBA"/>
</dbReference>
<feature type="domain" description="SWIRM" evidence="1">
    <location>
        <begin position="232"/>
        <end position="303"/>
    </location>
</feature>
<dbReference type="SUPFAM" id="SSF46689">
    <property type="entry name" value="Homeodomain-like"/>
    <property type="match status" value="1"/>
</dbReference>
<dbReference type="InterPro" id="IPR036388">
    <property type="entry name" value="WH-like_DNA-bd_sf"/>
</dbReference>
<dbReference type="Pfam" id="PF04433">
    <property type="entry name" value="SWIRM"/>
    <property type="match status" value="1"/>
</dbReference>
<dbReference type="InterPro" id="IPR007526">
    <property type="entry name" value="SWIRM"/>
</dbReference>
<evidence type="ECO:0000259" key="1">
    <source>
        <dbReference type="Pfam" id="PF04433"/>
    </source>
</evidence>
<accession>A0AB34FJ38</accession>
<name>A0AB34FJ38_9HYPO</name>
<dbReference type="EMBL" id="JAQHRD010000007">
    <property type="protein sequence ID" value="KAJ6439079.1"/>
    <property type="molecule type" value="Genomic_DNA"/>
</dbReference>
<evidence type="ECO:0000313" key="2">
    <source>
        <dbReference type="EMBL" id="KAJ6439079.1"/>
    </source>
</evidence>
<comment type="caution">
    <text evidence="2">The sequence shown here is derived from an EMBL/GenBank/DDBJ whole genome shotgun (WGS) entry which is preliminary data.</text>
</comment>
<proteinExistence type="predicted"/>
<dbReference type="Gene3D" id="1.10.10.10">
    <property type="entry name" value="Winged helix-like DNA-binding domain superfamily/Winged helix DNA-binding domain"/>
    <property type="match status" value="1"/>
</dbReference>
<organism evidence="2 3">
    <name type="scientific">Purpureocillium lavendulum</name>
    <dbReference type="NCBI Taxonomy" id="1247861"/>
    <lineage>
        <taxon>Eukaryota</taxon>
        <taxon>Fungi</taxon>
        <taxon>Dikarya</taxon>
        <taxon>Ascomycota</taxon>
        <taxon>Pezizomycotina</taxon>
        <taxon>Sordariomycetes</taxon>
        <taxon>Hypocreomycetidae</taxon>
        <taxon>Hypocreales</taxon>
        <taxon>Ophiocordycipitaceae</taxon>
        <taxon>Purpureocillium</taxon>
    </lineage>
</organism>
<evidence type="ECO:0000313" key="3">
    <source>
        <dbReference type="Proteomes" id="UP001163105"/>
    </source>
</evidence>
<dbReference type="AlphaFoldDB" id="A0AB34FJ38"/>